<dbReference type="InterPro" id="IPR036296">
    <property type="entry name" value="SKP1-like_dim_sf"/>
</dbReference>
<feature type="region of interest" description="Disordered" evidence="1">
    <location>
        <begin position="1"/>
        <end position="22"/>
    </location>
</feature>
<accession>A0AAD6V433</accession>
<dbReference type="SUPFAM" id="SSF81382">
    <property type="entry name" value="Skp1 dimerisation domain-like"/>
    <property type="match status" value="1"/>
</dbReference>
<proteinExistence type="predicted"/>
<dbReference type="InterPro" id="IPR011333">
    <property type="entry name" value="SKP1/BTB/POZ_sf"/>
</dbReference>
<reference evidence="3" key="1">
    <citation type="submission" date="2023-03" db="EMBL/GenBank/DDBJ databases">
        <title>Massive genome expansion in bonnet fungi (Mycena s.s.) driven by repeated elements and novel gene families across ecological guilds.</title>
        <authorList>
            <consortium name="Lawrence Berkeley National Laboratory"/>
            <person name="Harder C.B."/>
            <person name="Miyauchi S."/>
            <person name="Viragh M."/>
            <person name="Kuo A."/>
            <person name="Thoen E."/>
            <person name="Andreopoulos B."/>
            <person name="Lu D."/>
            <person name="Skrede I."/>
            <person name="Drula E."/>
            <person name="Henrissat B."/>
            <person name="Morin E."/>
            <person name="Kohler A."/>
            <person name="Barry K."/>
            <person name="LaButti K."/>
            <person name="Morin E."/>
            <person name="Salamov A."/>
            <person name="Lipzen A."/>
            <person name="Mereny Z."/>
            <person name="Hegedus B."/>
            <person name="Baldrian P."/>
            <person name="Stursova M."/>
            <person name="Weitz H."/>
            <person name="Taylor A."/>
            <person name="Grigoriev I.V."/>
            <person name="Nagy L.G."/>
            <person name="Martin F."/>
            <person name="Kauserud H."/>
        </authorList>
    </citation>
    <scope>NUCLEOTIDE SEQUENCE</scope>
    <source>
        <strain evidence="3">9144</strain>
    </source>
</reference>
<sequence length="84" mass="9674">YHGGKPIPTTDSEDVNETRKRTTDISEWDQNFILLTLDYEMLFNIILAANYLGHRACCMPDLGIKTVANMIKNKSPEEIRKLFN</sequence>
<dbReference type="Gene3D" id="3.30.710.10">
    <property type="entry name" value="Potassium Channel Kv1.1, Chain A"/>
    <property type="match status" value="1"/>
</dbReference>
<dbReference type="PANTHER" id="PTHR11165">
    <property type="entry name" value="SKP1"/>
    <property type="match status" value="1"/>
</dbReference>
<dbReference type="EMBL" id="JARJCW010000069">
    <property type="protein sequence ID" value="KAJ7199201.1"/>
    <property type="molecule type" value="Genomic_DNA"/>
</dbReference>
<dbReference type="GO" id="GO:0006511">
    <property type="term" value="P:ubiquitin-dependent protein catabolic process"/>
    <property type="evidence" value="ECO:0007669"/>
    <property type="project" value="InterPro"/>
</dbReference>
<name>A0AAD6V433_9AGAR</name>
<evidence type="ECO:0000313" key="4">
    <source>
        <dbReference type="Proteomes" id="UP001219525"/>
    </source>
</evidence>
<evidence type="ECO:0000259" key="2">
    <source>
        <dbReference type="Pfam" id="PF01466"/>
    </source>
</evidence>
<dbReference type="InterPro" id="IPR016897">
    <property type="entry name" value="SKP1"/>
</dbReference>
<organism evidence="3 4">
    <name type="scientific">Mycena pura</name>
    <dbReference type="NCBI Taxonomy" id="153505"/>
    <lineage>
        <taxon>Eukaryota</taxon>
        <taxon>Fungi</taxon>
        <taxon>Dikarya</taxon>
        <taxon>Basidiomycota</taxon>
        <taxon>Agaricomycotina</taxon>
        <taxon>Agaricomycetes</taxon>
        <taxon>Agaricomycetidae</taxon>
        <taxon>Agaricales</taxon>
        <taxon>Marasmiineae</taxon>
        <taxon>Mycenaceae</taxon>
        <taxon>Mycena</taxon>
    </lineage>
</organism>
<dbReference type="Pfam" id="PF01466">
    <property type="entry name" value="Skp1"/>
    <property type="match status" value="1"/>
</dbReference>
<keyword evidence="4" id="KW-1185">Reference proteome</keyword>
<protein>
    <submittedName>
        <fullName evidence="3">Skp1 family, dimerization domain-containing protein</fullName>
    </submittedName>
</protein>
<evidence type="ECO:0000256" key="1">
    <source>
        <dbReference type="SAM" id="MobiDB-lite"/>
    </source>
</evidence>
<feature type="non-terminal residue" evidence="3">
    <location>
        <position position="1"/>
    </location>
</feature>
<comment type="caution">
    <text evidence="3">The sequence shown here is derived from an EMBL/GenBank/DDBJ whole genome shotgun (WGS) entry which is preliminary data.</text>
</comment>
<dbReference type="InterPro" id="IPR016072">
    <property type="entry name" value="Skp1_comp_dimer"/>
</dbReference>
<feature type="non-terminal residue" evidence="3">
    <location>
        <position position="84"/>
    </location>
</feature>
<feature type="domain" description="SKP1 component dimerisation" evidence="2">
    <location>
        <begin position="61"/>
        <end position="84"/>
    </location>
</feature>
<gene>
    <name evidence="3" type="ORF">GGX14DRAFT_328149</name>
</gene>
<evidence type="ECO:0000313" key="3">
    <source>
        <dbReference type="EMBL" id="KAJ7199201.1"/>
    </source>
</evidence>
<dbReference type="Proteomes" id="UP001219525">
    <property type="component" value="Unassembled WGS sequence"/>
</dbReference>
<dbReference type="AlphaFoldDB" id="A0AAD6V433"/>